<sequence length="207" mass="24227">MEIVNITPKYIDEVLSLQKEVYDNLEDKEVLETLGREDMLTLLESEYSVGVFDGEKLKALRAFYIPKINEDEHLADDANVSREDTIYSEITFIHEDLRGKNLQLKMGEVLLEKLRKDKQFKYLIGTVMPTNLPSLKNTMSLGLNIVNTKIKYGNKRRHILMLDLENEQMLSGDPIKIKYDDFDWMLENGKDYIGVELKDDYITYYKK</sequence>
<accession>A0A9Q2CYQ6</accession>
<dbReference type="SUPFAM" id="SSF55729">
    <property type="entry name" value="Acyl-CoA N-acyltransferases (Nat)"/>
    <property type="match status" value="1"/>
</dbReference>
<gene>
    <name evidence="1" type="ORF">HNQ45_000117</name>
</gene>
<dbReference type="RefSeq" id="WP_183672692.1">
    <property type="nucleotide sequence ID" value="NZ_CBCRYX010000003.1"/>
</dbReference>
<proteinExistence type="predicted"/>
<keyword evidence="2" id="KW-1185">Reference proteome</keyword>
<dbReference type="EMBL" id="JACHHF010000001">
    <property type="protein sequence ID" value="MBB5175259.1"/>
    <property type="molecule type" value="Genomic_DNA"/>
</dbReference>
<evidence type="ECO:0000313" key="2">
    <source>
        <dbReference type="Proteomes" id="UP000579136"/>
    </source>
</evidence>
<protein>
    <recommendedName>
        <fullName evidence="3">N-acetyltransferase domain-containing protein</fullName>
    </recommendedName>
</protein>
<organism evidence="1 2">
    <name type="scientific">Nosocomiicoccus ampullae</name>
    <dbReference type="NCBI Taxonomy" id="489910"/>
    <lineage>
        <taxon>Bacteria</taxon>
        <taxon>Bacillati</taxon>
        <taxon>Bacillota</taxon>
        <taxon>Bacilli</taxon>
        <taxon>Bacillales</taxon>
        <taxon>Staphylococcaceae</taxon>
        <taxon>Nosocomiicoccus</taxon>
    </lineage>
</organism>
<dbReference type="InterPro" id="IPR016181">
    <property type="entry name" value="Acyl_CoA_acyltransferase"/>
</dbReference>
<dbReference type="AlphaFoldDB" id="A0A9Q2CYQ6"/>
<evidence type="ECO:0008006" key="3">
    <source>
        <dbReference type="Google" id="ProtNLM"/>
    </source>
</evidence>
<comment type="caution">
    <text evidence="1">The sequence shown here is derived from an EMBL/GenBank/DDBJ whole genome shotgun (WGS) entry which is preliminary data.</text>
</comment>
<evidence type="ECO:0000313" key="1">
    <source>
        <dbReference type="EMBL" id="MBB5175259.1"/>
    </source>
</evidence>
<dbReference type="Proteomes" id="UP000579136">
    <property type="component" value="Unassembled WGS sequence"/>
</dbReference>
<name>A0A9Q2CYQ6_9STAP</name>
<reference evidence="1 2" key="1">
    <citation type="submission" date="2020-08" db="EMBL/GenBank/DDBJ databases">
        <title>Genomic Encyclopedia of Type Strains, Phase IV (KMG-IV): sequencing the most valuable type-strain genomes for metagenomic binning, comparative biology and taxonomic classification.</title>
        <authorList>
            <person name="Goeker M."/>
        </authorList>
    </citation>
    <scope>NUCLEOTIDE SEQUENCE [LARGE SCALE GENOMIC DNA]</scope>
    <source>
        <strain evidence="1 2">DSM 19163</strain>
    </source>
</reference>